<dbReference type="EMBL" id="BMAU01021390">
    <property type="protein sequence ID" value="GFY29832.1"/>
    <property type="molecule type" value="Genomic_DNA"/>
</dbReference>
<sequence>MQSVEECPAVAHLEQVSCPRQEVCECPNLWHLKQRRGFGIYERILQFRSDSEITPLQELSVLCGLMVTEESRKDLTSSPPIPIRALLIANSEFVNIPLSGKDKSKNLVCAAILSTLEGWVIQGLYPGTADLDPYAQKKTSCWCASTHHGVQQGRQCAGHLAKTRHGAYLEYTQNIMLQHQGEDPTVNRLEYIKLYCRNSNLGHHTGQANAVRGINADQIRCSQLASVDKNNALREIKLRLSYLQGKSTTMSVIAHQTEKEWISANEKSRQRMSQTQAEGAAKQHAARLEEAHLRAHLCQT</sequence>
<evidence type="ECO:0000313" key="2">
    <source>
        <dbReference type="Proteomes" id="UP000887159"/>
    </source>
</evidence>
<keyword evidence="2" id="KW-1185">Reference proteome</keyword>
<dbReference type="AlphaFoldDB" id="A0A8X6W895"/>
<evidence type="ECO:0000313" key="1">
    <source>
        <dbReference type="EMBL" id="GFY29832.1"/>
    </source>
</evidence>
<accession>A0A8X6W895</accession>
<gene>
    <name evidence="1" type="ORF">TNCV_4071451</name>
</gene>
<dbReference type="Proteomes" id="UP000887159">
    <property type="component" value="Unassembled WGS sequence"/>
</dbReference>
<name>A0A8X6W895_TRICX</name>
<reference evidence="1" key="1">
    <citation type="submission" date="2020-08" db="EMBL/GenBank/DDBJ databases">
        <title>Multicomponent nature underlies the extraordinary mechanical properties of spider dragline silk.</title>
        <authorList>
            <person name="Kono N."/>
            <person name="Nakamura H."/>
            <person name="Mori M."/>
            <person name="Yoshida Y."/>
            <person name="Ohtoshi R."/>
            <person name="Malay A.D."/>
            <person name="Moran D.A.P."/>
            <person name="Tomita M."/>
            <person name="Numata K."/>
            <person name="Arakawa K."/>
        </authorList>
    </citation>
    <scope>NUCLEOTIDE SEQUENCE</scope>
</reference>
<organism evidence="1 2">
    <name type="scientific">Trichonephila clavipes</name>
    <name type="common">Golden silk orbweaver</name>
    <name type="synonym">Nephila clavipes</name>
    <dbReference type="NCBI Taxonomy" id="2585209"/>
    <lineage>
        <taxon>Eukaryota</taxon>
        <taxon>Metazoa</taxon>
        <taxon>Ecdysozoa</taxon>
        <taxon>Arthropoda</taxon>
        <taxon>Chelicerata</taxon>
        <taxon>Arachnida</taxon>
        <taxon>Araneae</taxon>
        <taxon>Araneomorphae</taxon>
        <taxon>Entelegynae</taxon>
        <taxon>Araneoidea</taxon>
        <taxon>Nephilidae</taxon>
        <taxon>Trichonephila</taxon>
    </lineage>
</organism>
<proteinExistence type="predicted"/>
<protein>
    <submittedName>
        <fullName evidence="1">Uncharacterized protein</fullName>
    </submittedName>
</protein>
<comment type="caution">
    <text evidence="1">The sequence shown here is derived from an EMBL/GenBank/DDBJ whole genome shotgun (WGS) entry which is preliminary data.</text>
</comment>